<dbReference type="EMBL" id="LS974202">
    <property type="protein sequence ID" value="SSC12881.1"/>
    <property type="molecule type" value="Genomic_DNA"/>
</dbReference>
<protein>
    <recommendedName>
        <fullName evidence="1">DUF2229 domain-containing protein</fullName>
    </recommendedName>
</protein>
<dbReference type="Pfam" id="PF06050">
    <property type="entry name" value="HGD-D"/>
    <property type="match status" value="1"/>
</dbReference>
<dbReference type="Gene3D" id="3.40.50.11900">
    <property type="match status" value="1"/>
</dbReference>
<reference evidence="2 3" key="1">
    <citation type="submission" date="2017-01" db="EMBL/GenBank/DDBJ databases">
        <authorList>
            <person name="Erauso G."/>
        </authorList>
    </citation>
    <scope>NUCLEOTIDE SEQUENCE [LARGE SCALE GENOMIC DNA]</scope>
    <source>
        <strain evidence="2">MESINF1</strain>
    </source>
</reference>
<feature type="domain" description="DUF2229" evidence="1">
    <location>
        <begin position="2"/>
        <end position="224"/>
    </location>
</feature>
<dbReference type="InterPro" id="IPR051805">
    <property type="entry name" value="Dehydratase_Activator_Redct"/>
</dbReference>
<dbReference type="InterPro" id="IPR018709">
    <property type="entry name" value="CoA_activase_DUF2229"/>
</dbReference>
<dbReference type="KEGG" id="minf:MESINF_1437"/>
<organism evidence="2 3">
    <name type="scientific">Mesotoga infera</name>
    <dbReference type="NCBI Taxonomy" id="1236046"/>
    <lineage>
        <taxon>Bacteria</taxon>
        <taxon>Thermotogati</taxon>
        <taxon>Thermotogota</taxon>
        <taxon>Thermotogae</taxon>
        <taxon>Kosmotogales</taxon>
        <taxon>Kosmotogaceae</taxon>
        <taxon>Mesotoga</taxon>
    </lineage>
</organism>
<name>A0A7Z7LF03_9BACT</name>
<dbReference type="AlphaFoldDB" id="A0A7Z7LF03"/>
<dbReference type="Pfam" id="PF09989">
    <property type="entry name" value="DUF2229"/>
    <property type="match status" value="1"/>
</dbReference>
<dbReference type="RefSeq" id="WP_169699103.1">
    <property type="nucleotide sequence ID" value="NZ_LS974202.1"/>
</dbReference>
<evidence type="ECO:0000259" key="1">
    <source>
        <dbReference type="Pfam" id="PF09989"/>
    </source>
</evidence>
<sequence>MKIGIPNALLYYYYGPFWTEFFKELGAEVVVSHSTDKKTVDMGIGVSVPEICVPIKIFNGHVLQLLKSGVDYVFIPRMASVEKGKYFCPKFMGLPDMARHSIPGVAGKLLTMDVQSRSENIFSPKMYYSIAEKLAVSDKRIELACRKGAEVWRKFRKLGLGGRTIAEAFEGLKNPNRIKEPVKIDGPKIGLLGYVYDVYDEFVSMNVTERLRQLGINVLTFEMLSNRELKRYIKKMKKSLFWTFSDKLLGGAYKMFRERSVDGVIHVTAFGCGPDAFLGKLLELESEDSGIPFMTVRIDEHTGENHLQTRVEAFVDMLKRKTVPVGDAV</sequence>
<keyword evidence="3" id="KW-1185">Reference proteome</keyword>
<dbReference type="PANTHER" id="PTHR32329">
    <property type="entry name" value="BIFUNCTIONAL PROTEIN [INCLUDES 2-HYDROXYACYL-COA DEHYDRATASE (N-TER) AND ITS ACTIVATOR DOMAIN (C_TERM)-RELATED"/>
    <property type="match status" value="1"/>
</dbReference>
<gene>
    <name evidence="2" type="ORF">MESINF_1437</name>
</gene>
<dbReference type="Proteomes" id="UP000250796">
    <property type="component" value="Chromosome MESINF"/>
</dbReference>
<dbReference type="PANTHER" id="PTHR32329:SF2">
    <property type="entry name" value="BIFUNCTIONAL PROTEIN [INCLUDES 2-HYDROXYACYL-COA DEHYDRATASE (N-TER) AND ITS ACTIVATOR DOMAIN (C_TERM)"/>
    <property type="match status" value="1"/>
</dbReference>
<accession>A0A7Z7LF03</accession>
<evidence type="ECO:0000313" key="2">
    <source>
        <dbReference type="EMBL" id="SSC12881.1"/>
    </source>
</evidence>
<proteinExistence type="predicted"/>
<dbReference type="InterPro" id="IPR010327">
    <property type="entry name" value="FldB/FldC_alpha/beta"/>
</dbReference>
<evidence type="ECO:0000313" key="3">
    <source>
        <dbReference type="Proteomes" id="UP000250796"/>
    </source>
</evidence>